<dbReference type="InterPro" id="IPR036013">
    <property type="entry name" value="Band_7/SPFH_dom_sf"/>
</dbReference>
<dbReference type="EMBL" id="BAAABL010000056">
    <property type="protein sequence ID" value="GAA0305043.1"/>
    <property type="molecule type" value="Genomic_DNA"/>
</dbReference>
<evidence type="ECO:0000313" key="9">
    <source>
        <dbReference type="Proteomes" id="UP001500837"/>
    </source>
</evidence>
<comment type="subcellular location">
    <subcellularLocation>
        <location evidence="1">Membrane</location>
        <topology evidence="1">Single-pass membrane protein</topology>
    </subcellularLocation>
</comment>
<dbReference type="SUPFAM" id="SSF117892">
    <property type="entry name" value="Band 7/SPFH domain"/>
    <property type="match status" value="1"/>
</dbReference>
<evidence type="ECO:0000256" key="4">
    <source>
        <dbReference type="ARBA" id="ARBA00022989"/>
    </source>
</evidence>
<dbReference type="PANTHER" id="PTHR43327:SF10">
    <property type="entry name" value="STOMATIN-LIKE PROTEIN 2, MITOCHONDRIAL"/>
    <property type="match status" value="1"/>
</dbReference>
<comment type="similarity">
    <text evidence="2">Belongs to the band 7/mec-2 family.</text>
</comment>
<dbReference type="AlphaFoldDB" id="A0AAV3S943"/>
<organism evidence="8 9">
    <name type="scientific">Halarchaeum salinum</name>
    <dbReference type="NCBI Taxonomy" id="489912"/>
    <lineage>
        <taxon>Archaea</taxon>
        <taxon>Methanobacteriati</taxon>
        <taxon>Methanobacteriota</taxon>
        <taxon>Stenosarchaea group</taxon>
        <taxon>Halobacteria</taxon>
        <taxon>Halobacteriales</taxon>
        <taxon>Halobacteriaceae</taxon>
    </lineage>
</organism>
<accession>A0AAV3S943</accession>
<dbReference type="Pfam" id="PF01145">
    <property type="entry name" value="Band_7"/>
    <property type="match status" value="1"/>
</dbReference>
<keyword evidence="3 6" id="KW-0812">Transmembrane</keyword>
<dbReference type="FunFam" id="3.30.479.30:FF:000004">
    <property type="entry name" value="Putative membrane protease family, stomatin"/>
    <property type="match status" value="1"/>
</dbReference>
<dbReference type="InterPro" id="IPR001972">
    <property type="entry name" value="Stomatin_HflK_fam"/>
</dbReference>
<feature type="compositionally biased region" description="Low complexity" evidence="5">
    <location>
        <begin position="374"/>
        <end position="386"/>
    </location>
</feature>
<evidence type="ECO:0000259" key="7">
    <source>
        <dbReference type="SMART" id="SM00244"/>
    </source>
</evidence>
<dbReference type="PRINTS" id="PR00721">
    <property type="entry name" value="STOMATIN"/>
</dbReference>
<protein>
    <submittedName>
        <fullName evidence="8">SPFH domain-containing protein</fullName>
    </submittedName>
</protein>
<comment type="caution">
    <text evidence="8">The sequence shown here is derived from an EMBL/GenBank/DDBJ whole genome shotgun (WGS) entry which is preliminary data.</text>
</comment>
<sequence>MVPAVPLQTLGGSLPLTLVAVLLVALAAVTVYQMVEIVDAYEKKALTVFGEYRGLLEPGINFVPPFVSRTYTFDMRTQTIDVPRQEAITRDNSPVTADAVVYIRVMDAKRAFLEVDNYKRAVSNLAQTTLRAVIGDMELDDTLNKRQEINARIRKELDEPTDEWGIRVESVEVREVNPSKDVQQAMEQQTSAERKRRAMILEAQGERQSSIEEAQGEKQSDIIRAQGQKQSQVLEAQGDAVSTVLRAKSAESMGERAVIERGMEAIERMGESESTTFVLPQELTSLVGRYGKHLTDSDVATETEGLDSLDFDEETRELLGLDSIDELLNEISEKADVDPEALEQQAEEVMAGQDTGAEETEQVIEEMDAEFNDGDSGSASASGTTEPTDDAETETERS</sequence>
<dbReference type="PANTHER" id="PTHR43327">
    <property type="entry name" value="STOMATIN-LIKE PROTEIN 2, MITOCHONDRIAL"/>
    <property type="match status" value="1"/>
</dbReference>
<proteinExistence type="inferred from homology"/>
<feature type="region of interest" description="Disordered" evidence="5">
    <location>
        <begin position="334"/>
        <end position="398"/>
    </location>
</feature>
<feature type="compositionally biased region" description="Acidic residues" evidence="5">
    <location>
        <begin position="356"/>
        <end position="373"/>
    </location>
</feature>
<keyword evidence="9" id="KW-1185">Reference proteome</keyword>
<feature type="compositionally biased region" description="Acidic residues" evidence="5">
    <location>
        <begin position="387"/>
        <end position="398"/>
    </location>
</feature>
<name>A0AAV3S943_9EURY</name>
<evidence type="ECO:0000313" key="8">
    <source>
        <dbReference type="EMBL" id="GAA0305043.1"/>
    </source>
</evidence>
<feature type="transmembrane region" description="Helical" evidence="6">
    <location>
        <begin position="12"/>
        <end position="35"/>
    </location>
</feature>
<dbReference type="InterPro" id="IPR001107">
    <property type="entry name" value="Band_7"/>
</dbReference>
<keyword evidence="4 6" id="KW-1133">Transmembrane helix</keyword>
<dbReference type="SMART" id="SM00244">
    <property type="entry name" value="PHB"/>
    <property type="match status" value="1"/>
</dbReference>
<reference evidence="8 9" key="1">
    <citation type="journal article" date="2019" name="Int. J. Syst. Evol. Microbiol.">
        <title>The Global Catalogue of Microorganisms (GCM) 10K type strain sequencing project: providing services to taxonomists for standard genome sequencing and annotation.</title>
        <authorList>
            <consortium name="The Broad Institute Genomics Platform"/>
            <consortium name="The Broad Institute Genome Sequencing Center for Infectious Disease"/>
            <person name="Wu L."/>
            <person name="Ma J."/>
        </authorList>
    </citation>
    <scope>NUCLEOTIDE SEQUENCE [LARGE SCALE GENOMIC DNA]</scope>
    <source>
        <strain evidence="8 9">JCM 16330</strain>
    </source>
</reference>
<dbReference type="RefSeq" id="WP_211312583.1">
    <property type="nucleotide sequence ID" value="NZ_BAAABL010000056.1"/>
</dbReference>
<dbReference type="GO" id="GO:0005886">
    <property type="term" value="C:plasma membrane"/>
    <property type="evidence" value="ECO:0007669"/>
    <property type="project" value="UniProtKB-ARBA"/>
</dbReference>
<dbReference type="Gene3D" id="3.30.479.30">
    <property type="entry name" value="Band 7 domain"/>
    <property type="match status" value="1"/>
</dbReference>
<dbReference type="Proteomes" id="UP001500837">
    <property type="component" value="Unassembled WGS sequence"/>
</dbReference>
<keyword evidence="6" id="KW-0472">Membrane</keyword>
<evidence type="ECO:0000256" key="3">
    <source>
        <dbReference type="ARBA" id="ARBA00022692"/>
    </source>
</evidence>
<evidence type="ECO:0000256" key="6">
    <source>
        <dbReference type="SAM" id="Phobius"/>
    </source>
</evidence>
<dbReference type="InterPro" id="IPR050710">
    <property type="entry name" value="Band7/mec-2_domain"/>
</dbReference>
<evidence type="ECO:0000256" key="2">
    <source>
        <dbReference type="ARBA" id="ARBA00008164"/>
    </source>
</evidence>
<dbReference type="GO" id="GO:0098552">
    <property type="term" value="C:side of membrane"/>
    <property type="evidence" value="ECO:0007669"/>
    <property type="project" value="UniProtKB-ARBA"/>
</dbReference>
<evidence type="ECO:0000256" key="5">
    <source>
        <dbReference type="SAM" id="MobiDB-lite"/>
    </source>
</evidence>
<gene>
    <name evidence="8" type="ORF">GCM10009066_18640</name>
</gene>
<feature type="domain" description="Band 7" evidence="7">
    <location>
        <begin position="33"/>
        <end position="190"/>
    </location>
</feature>
<evidence type="ECO:0000256" key="1">
    <source>
        <dbReference type="ARBA" id="ARBA00004167"/>
    </source>
</evidence>